<gene>
    <name evidence="1" type="ORF">A2934_03040</name>
</gene>
<dbReference type="Proteomes" id="UP000177982">
    <property type="component" value="Unassembled WGS sequence"/>
</dbReference>
<protein>
    <submittedName>
        <fullName evidence="1">Uncharacterized protein</fullName>
    </submittedName>
</protein>
<organism evidence="1 2">
    <name type="scientific">Candidatus Sungbacteria bacterium RIFCSPLOWO2_01_FULL_47_10</name>
    <dbReference type="NCBI Taxonomy" id="1802276"/>
    <lineage>
        <taxon>Bacteria</taxon>
        <taxon>Candidatus Sungiibacteriota</taxon>
    </lineage>
</organism>
<evidence type="ECO:0000313" key="2">
    <source>
        <dbReference type="Proteomes" id="UP000177982"/>
    </source>
</evidence>
<sequence length="151" mass="17278">MQEAEMTRTGIVCGLLFFSACGSAESPVAAGVQSESGHKSVWDNRSPDVIRAEAVIRGTKEYTIRYMKTWLDRFKGRYENDPVLGKDVREFERKLALVVEQDEKLLRMFKDDTTEGHSEIKKLMALIQEANEPMFRLMRATTERYGPSSHK</sequence>
<accession>A0A1G2L6E8</accession>
<dbReference type="EMBL" id="MHQO01000013">
    <property type="protein sequence ID" value="OHA07248.1"/>
    <property type="molecule type" value="Genomic_DNA"/>
</dbReference>
<proteinExistence type="predicted"/>
<evidence type="ECO:0000313" key="1">
    <source>
        <dbReference type="EMBL" id="OHA07248.1"/>
    </source>
</evidence>
<reference evidence="1 2" key="1">
    <citation type="journal article" date="2016" name="Nat. Commun.">
        <title>Thousands of microbial genomes shed light on interconnected biogeochemical processes in an aquifer system.</title>
        <authorList>
            <person name="Anantharaman K."/>
            <person name="Brown C.T."/>
            <person name="Hug L.A."/>
            <person name="Sharon I."/>
            <person name="Castelle C.J."/>
            <person name="Probst A.J."/>
            <person name="Thomas B.C."/>
            <person name="Singh A."/>
            <person name="Wilkins M.J."/>
            <person name="Karaoz U."/>
            <person name="Brodie E.L."/>
            <person name="Williams K.H."/>
            <person name="Hubbard S.S."/>
            <person name="Banfield J.F."/>
        </authorList>
    </citation>
    <scope>NUCLEOTIDE SEQUENCE [LARGE SCALE GENOMIC DNA]</scope>
</reference>
<dbReference type="AlphaFoldDB" id="A0A1G2L6E8"/>
<name>A0A1G2L6E8_9BACT</name>
<comment type="caution">
    <text evidence="1">The sequence shown here is derived from an EMBL/GenBank/DDBJ whole genome shotgun (WGS) entry which is preliminary data.</text>
</comment>